<feature type="compositionally biased region" description="Polar residues" evidence="1">
    <location>
        <begin position="22"/>
        <end position="35"/>
    </location>
</feature>
<organism evidence="2 3">
    <name type="scientific">Gossypium mustelinum</name>
    <name type="common">Cotton</name>
    <name type="synonym">Gossypium caicoense</name>
    <dbReference type="NCBI Taxonomy" id="34275"/>
    <lineage>
        <taxon>Eukaryota</taxon>
        <taxon>Viridiplantae</taxon>
        <taxon>Streptophyta</taxon>
        <taxon>Embryophyta</taxon>
        <taxon>Tracheophyta</taxon>
        <taxon>Spermatophyta</taxon>
        <taxon>Magnoliopsida</taxon>
        <taxon>eudicotyledons</taxon>
        <taxon>Gunneridae</taxon>
        <taxon>Pentapetalae</taxon>
        <taxon>rosids</taxon>
        <taxon>malvids</taxon>
        <taxon>Malvales</taxon>
        <taxon>Malvaceae</taxon>
        <taxon>Malvoideae</taxon>
        <taxon>Gossypium</taxon>
    </lineage>
</organism>
<dbReference type="AlphaFoldDB" id="A0A5D2YAA7"/>
<feature type="compositionally biased region" description="Low complexity" evidence="1">
    <location>
        <begin position="36"/>
        <end position="52"/>
    </location>
</feature>
<gene>
    <name evidence="2" type="ORF">E1A91_A08G185100v1</name>
</gene>
<evidence type="ECO:0000313" key="2">
    <source>
        <dbReference type="EMBL" id="TYJ23337.1"/>
    </source>
</evidence>
<accession>A0A5D2YAA7</accession>
<name>A0A5D2YAA7_GOSMU</name>
<sequence>MNCCSVNHSGYKKTRSHLPQPGTESPSQSQRFSALSQAHASATKASATSSMR</sequence>
<feature type="region of interest" description="Disordered" evidence="1">
    <location>
        <begin position="1"/>
        <end position="52"/>
    </location>
</feature>
<reference evidence="2 3" key="1">
    <citation type="submission" date="2019-07" db="EMBL/GenBank/DDBJ databases">
        <title>WGS assembly of Gossypium mustelinum.</title>
        <authorList>
            <person name="Chen Z.J."/>
            <person name="Sreedasyam A."/>
            <person name="Ando A."/>
            <person name="Song Q."/>
            <person name="De L."/>
            <person name="Hulse-Kemp A."/>
            <person name="Ding M."/>
            <person name="Ye W."/>
            <person name="Kirkbride R."/>
            <person name="Jenkins J."/>
            <person name="Plott C."/>
            <person name="Lovell J."/>
            <person name="Lin Y.-M."/>
            <person name="Vaughn R."/>
            <person name="Liu B."/>
            <person name="Li W."/>
            <person name="Simpson S."/>
            <person name="Scheffler B."/>
            <person name="Saski C."/>
            <person name="Grover C."/>
            <person name="Hu G."/>
            <person name="Conover J."/>
            <person name="Carlson J."/>
            <person name="Shu S."/>
            <person name="Boston L."/>
            <person name="Williams M."/>
            <person name="Peterson D."/>
            <person name="Mcgee K."/>
            <person name="Jones D."/>
            <person name="Wendel J."/>
            <person name="Stelly D."/>
            <person name="Grimwood J."/>
            <person name="Schmutz J."/>
        </authorList>
    </citation>
    <scope>NUCLEOTIDE SEQUENCE [LARGE SCALE GENOMIC DNA]</scope>
    <source>
        <strain evidence="2">1408120.09</strain>
    </source>
</reference>
<evidence type="ECO:0000256" key="1">
    <source>
        <dbReference type="SAM" id="MobiDB-lite"/>
    </source>
</evidence>
<protein>
    <submittedName>
        <fullName evidence="2">Uncharacterized protein</fullName>
    </submittedName>
</protein>
<proteinExistence type="predicted"/>
<dbReference type="Proteomes" id="UP000323597">
    <property type="component" value="Chromosome A08"/>
</dbReference>
<keyword evidence="3" id="KW-1185">Reference proteome</keyword>
<evidence type="ECO:0000313" key="3">
    <source>
        <dbReference type="Proteomes" id="UP000323597"/>
    </source>
</evidence>
<dbReference type="EMBL" id="CM017643">
    <property type="protein sequence ID" value="TYJ23337.1"/>
    <property type="molecule type" value="Genomic_DNA"/>
</dbReference>